<dbReference type="InterPro" id="IPR036663">
    <property type="entry name" value="Fumarylacetoacetase_C_sf"/>
</dbReference>
<keyword evidence="4" id="KW-1185">Reference proteome</keyword>
<dbReference type="GO" id="GO:0008684">
    <property type="term" value="F:2-oxopent-4-enoate hydratase activity"/>
    <property type="evidence" value="ECO:0007669"/>
    <property type="project" value="TreeGrafter"/>
</dbReference>
<name>A0A0U2ILB6_9BACL</name>
<reference evidence="4" key="1">
    <citation type="submission" date="2015-12" db="EMBL/GenBank/DDBJ databases">
        <title>Complete genome sequences of two moderately thermophilic Paenibacillus species.</title>
        <authorList>
            <person name="Butler R.III."/>
            <person name="Wang J."/>
            <person name="Stark B.C."/>
            <person name="Pombert J.-F."/>
        </authorList>
    </citation>
    <scope>NUCLEOTIDE SEQUENCE [LARGE SCALE GENOMIC DNA]</scope>
    <source>
        <strain evidence="4">32O-Y</strain>
    </source>
</reference>
<reference evidence="3 4" key="2">
    <citation type="journal article" date="2016" name="Genome Announc.">
        <title>Complete Genome Sequences of Two Interactive Moderate Thermophiles, Paenibacillus napthalenovorans 32O-Y and Paenibacillus sp. 32O-W.</title>
        <authorList>
            <person name="Butler R.R.III."/>
            <person name="Wang J."/>
            <person name="Stark B.C."/>
            <person name="Pombert J.F."/>
        </authorList>
    </citation>
    <scope>NUCLEOTIDE SEQUENCE [LARGE SCALE GENOMIC DNA]</scope>
    <source>
        <strain evidence="3 4">32O-Y</strain>
    </source>
</reference>
<dbReference type="SUPFAM" id="SSF56529">
    <property type="entry name" value="FAH"/>
    <property type="match status" value="1"/>
</dbReference>
<dbReference type="PANTHER" id="PTHR30143:SF0">
    <property type="entry name" value="2-KETO-4-PENTENOATE HYDRATASE"/>
    <property type="match status" value="1"/>
</dbReference>
<organism evidence="3 4">
    <name type="scientific">Paenibacillus naphthalenovorans</name>
    <dbReference type="NCBI Taxonomy" id="162209"/>
    <lineage>
        <taxon>Bacteria</taxon>
        <taxon>Bacillati</taxon>
        <taxon>Bacillota</taxon>
        <taxon>Bacilli</taxon>
        <taxon>Bacillales</taxon>
        <taxon>Paenibacillaceae</taxon>
        <taxon>Paenibacillus</taxon>
    </lineage>
</organism>
<dbReference type="GO" id="GO:0005737">
    <property type="term" value="C:cytoplasm"/>
    <property type="evidence" value="ECO:0007669"/>
    <property type="project" value="TreeGrafter"/>
</dbReference>
<dbReference type="EMBL" id="CP013652">
    <property type="protein sequence ID" value="ALS20459.1"/>
    <property type="molecule type" value="Genomic_DNA"/>
</dbReference>
<dbReference type="InterPro" id="IPR050772">
    <property type="entry name" value="Hydratase-Decarb/MhpD_sf"/>
</dbReference>
<dbReference type="Gene3D" id="3.90.850.10">
    <property type="entry name" value="Fumarylacetoacetase-like, C-terminal domain"/>
    <property type="match status" value="1"/>
</dbReference>
<evidence type="ECO:0000259" key="2">
    <source>
        <dbReference type="Pfam" id="PF01557"/>
    </source>
</evidence>
<dbReference type="KEGG" id="pnp:IJ22_00670"/>
<protein>
    <submittedName>
        <fullName evidence="3">2-hydroxyhexa-2,4-dienoate hydratase</fullName>
    </submittedName>
</protein>
<dbReference type="PANTHER" id="PTHR30143">
    <property type="entry name" value="ACID HYDRATASE"/>
    <property type="match status" value="1"/>
</dbReference>
<evidence type="ECO:0000313" key="3">
    <source>
        <dbReference type="EMBL" id="ALS20459.1"/>
    </source>
</evidence>
<dbReference type="Pfam" id="PF01557">
    <property type="entry name" value="FAA_hydrolase"/>
    <property type="match status" value="1"/>
</dbReference>
<accession>A0A0U2ILB6</accession>
<dbReference type="PATRIC" id="fig|162209.4.peg.63"/>
<keyword evidence="1" id="KW-0456">Lyase</keyword>
<dbReference type="STRING" id="162209.IJ22_00670"/>
<feature type="domain" description="Fumarylacetoacetase-like C-terminal" evidence="2">
    <location>
        <begin position="91"/>
        <end position="260"/>
    </location>
</feature>
<dbReference type="InterPro" id="IPR011234">
    <property type="entry name" value="Fumarylacetoacetase-like_C"/>
</dbReference>
<gene>
    <name evidence="3" type="ORF">IJ22_00670</name>
</gene>
<sequence>MSSRFDRKTIQYAEHLEKAVAERQGVSPLTELDPDLTVEQAYQVQLYGIQKQVDAGQRIVGKKIGLTSLAMQQLLGVDQPDYGHLLDSMAAENGSQITLDRVLQPKVEAEIAFVLKQDLAGPGITVMDVLKATDYIIPALEIVDSRIADWKIKLQDTIADNASSGLYVLGGKPHSVDQIDLAQLGVVLYKNGEIMNTGVGAAALGHPAACVAWLANKLSEFGIVLKAGEVILSGALSAAVNAGPGDSFLARFAHLGDVKVRF</sequence>
<evidence type="ECO:0000313" key="4">
    <source>
        <dbReference type="Proteomes" id="UP000061660"/>
    </source>
</evidence>
<dbReference type="AlphaFoldDB" id="A0A0U2ILB6"/>
<dbReference type="RefSeq" id="WP_418007071.1">
    <property type="nucleotide sequence ID" value="NZ_CP013652.1"/>
</dbReference>
<dbReference type="Proteomes" id="UP000061660">
    <property type="component" value="Chromosome"/>
</dbReference>
<evidence type="ECO:0000256" key="1">
    <source>
        <dbReference type="ARBA" id="ARBA00023239"/>
    </source>
</evidence>
<proteinExistence type="predicted"/>